<sequence>MRQVTWLLDANRTDFPCDLALQFGLIYITSWLSAHYKSLKNSTYLERSCRSVPMRKSDNDYCKVT</sequence>
<organism evidence="1 2">
    <name type="scientific">Segatella oris F0302</name>
    <dbReference type="NCBI Taxonomy" id="649760"/>
    <lineage>
        <taxon>Bacteria</taxon>
        <taxon>Pseudomonadati</taxon>
        <taxon>Bacteroidota</taxon>
        <taxon>Bacteroidia</taxon>
        <taxon>Bacteroidales</taxon>
        <taxon>Prevotellaceae</taxon>
        <taxon>Segatella</taxon>
    </lineage>
</organism>
<dbReference type="EMBL" id="ACUZ02000021">
    <property type="protein sequence ID" value="EFB32621.1"/>
    <property type="molecule type" value="Genomic_DNA"/>
</dbReference>
<evidence type="ECO:0000313" key="2">
    <source>
        <dbReference type="Proteomes" id="UP000004079"/>
    </source>
</evidence>
<protein>
    <submittedName>
        <fullName evidence="1">Uncharacterized protein</fullName>
    </submittedName>
</protein>
<gene>
    <name evidence="1" type="ORF">HMPREF0971_01074</name>
</gene>
<name>D1QQ27_9BACT</name>
<proteinExistence type="predicted"/>
<accession>D1QQ27</accession>
<dbReference type="AlphaFoldDB" id="D1QQ27"/>
<dbReference type="Proteomes" id="UP000004079">
    <property type="component" value="Unassembled WGS sequence"/>
</dbReference>
<dbReference type="HOGENOM" id="CLU_2846176_0_0_10"/>
<comment type="caution">
    <text evidence="1">The sequence shown here is derived from an EMBL/GenBank/DDBJ whole genome shotgun (WGS) entry which is preliminary data.</text>
</comment>
<evidence type="ECO:0000313" key="1">
    <source>
        <dbReference type="EMBL" id="EFB32621.1"/>
    </source>
</evidence>
<reference evidence="1 2" key="1">
    <citation type="submission" date="2009-11" db="EMBL/GenBank/DDBJ databases">
        <authorList>
            <person name="Weinstock G."/>
            <person name="Sodergren E."/>
            <person name="Clifton S."/>
            <person name="Fulton L."/>
            <person name="Fulton B."/>
            <person name="Courtney L."/>
            <person name="Fronick C."/>
            <person name="Harrison M."/>
            <person name="Strong C."/>
            <person name="Farmer C."/>
            <person name="Delahaunty K."/>
            <person name="Markovic C."/>
            <person name="Hall O."/>
            <person name="Minx P."/>
            <person name="Tomlinson C."/>
            <person name="Mitreva M."/>
            <person name="Nelson J."/>
            <person name="Hou S."/>
            <person name="Wollam A."/>
            <person name="Pepin K.H."/>
            <person name="Johnson M."/>
            <person name="Bhonagiri V."/>
            <person name="Nash W.E."/>
            <person name="Warren W."/>
            <person name="Chinwalla A."/>
            <person name="Mardis E.R."/>
            <person name="Wilson R.K."/>
        </authorList>
    </citation>
    <scope>NUCLEOTIDE SEQUENCE [LARGE SCALE GENOMIC DNA]</scope>
    <source>
        <strain evidence="1 2">F0302</strain>
    </source>
</reference>